<name>A0A0G4P6H5_PENC3</name>
<keyword evidence="1" id="KW-0479">Metal-binding</keyword>
<dbReference type="InterPro" id="IPR036864">
    <property type="entry name" value="Zn2-C6_fun-type_DNA-bd_sf"/>
</dbReference>
<dbReference type="Proteomes" id="UP000053732">
    <property type="component" value="Unassembled WGS sequence"/>
</dbReference>
<dbReference type="SMART" id="SM00066">
    <property type="entry name" value="GAL4"/>
    <property type="match status" value="1"/>
</dbReference>
<dbReference type="PANTHER" id="PTHR47424">
    <property type="entry name" value="REGULATORY PROTEIN GAL4"/>
    <property type="match status" value="1"/>
</dbReference>
<keyword evidence="2" id="KW-0805">Transcription regulation</keyword>
<evidence type="ECO:0000256" key="1">
    <source>
        <dbReference type="ARBA" id="ARBA00022723"/>
    </source>
</evidence>
<evidence type="ECO:0000256" key="6">
    <source>
        <dbReference type="SAM" id="MobiDB-lite"/>
    </source>
</evidence>
<dbReference type="InterPro" id="IPR051127">
    <property type="entry name" value="Fungal_SecMet_Regulators"/>
</dbReference>
<dbReference type="InterPro" id="IPR001138">
    <property type="entry name" value="Zn2Cys6_DnaBD"/>
</dbReference>
<feature type="region of interest" description="Disordered" evidence="6">
    <location>
        <begin position="57"/>
        <end position="89"/>
    </location>
</feature>
<keyword evidence="4" id="KW-0804">Transcription</keyword>
<evidence type="ECO:0000259" key="7">
    <source>
        <dbReference type="PROSITE" id="PS50048"/>
    </source>
</evidence>
<proteinExistence type="predicted"/>
<keyword evidence="5" id="KW-0539">Nucleus</keyword>
<keyword evidence="9" id="KW-1185">Reference proteome</keyword>
<accession>A0A0G4P6H5</accession>
<dbReference type="STRING" id="1429867.A0A0G4P6H5"/>
<dbReference type="PANTHER" id="PTHR47424:SF3">
    <property type="entry name" value="REGULATORY PROTEIN GAL4"/>
    <property type="match status" value="1"/>
</dbReference>
<dbReference type="Gene3D" id="4.10.240.10">
    <property type="entry name" value="Zn(2)-C6 fungal-type DNA-binding domain"/>
    <property type="match status" value="1"/>
</dbReference>
<dbReference type="InterPro" id="IPR007219">
    <property type="entry name" value="XnlR_reg_dom"/>
</dbReference>
<dbReference type="PROSITE" id="PS50048">
    <property type="entry name" value="ZN2_CY6_FUNGAL_2"/>
    <property type="match status" value="1"/>
</dbReference>
<dbReference type="GO" id="GO:0008270">
    <property type="term" value="F:zinc ion binding"/>
    <property type="evidence" value="ECO:0007669"/>
    <property type="project" value="InterPro"/>
</dbReference>
<dbReference type="CDD" id="cd12148">
    <property type="entry name" value="fungal_TF_MHR"/>
    <property type="match status" value="1"/>
</dbReference>
<protein>
    <submittedName>
        <fullName evidence="8">Fungal transcriptional regulatory protein, N-terminal</fullName>
    </submittedName>
</protein>
<dbReference type="GO" id="GO:0003677">
    <property type="term" value="F:DNA binding"/>
    <property type="evidence" value="ECO:0007669"/>
    <property type="project" value="UniProtKB-KW"/>
</dbReference>
<dbReference type="SUPFAM" id="SSF57701">
    <property type="entry name" value="Zn2/Cys6 DNA-binding domain"/>
    <property type="match status" value="1"/>
</dbReference>
<evidence type="ECO:0000313" key="8">
    <source>
        <dbReference type="EMBL" id="CRL21925.1"/>
    </source>
</evidence>
<dbReference type="Pfam" id="PF04082">
    <property type="entry name" value="Fungal_trans"/>
    <property type="match status" value="1"/>
</dbReference>
<feature type="compositionally biased region" description="Polar residues" evidence="6">
    <location>
        <begin position="61"/>
        <end position="89"/>
    </location>
</feature>
<evidence type="ECO:0000313" key="9">
    <source>
        <dbReference type="Proteomes" id="UP000053732"/>
    </source>
</evidence>
<dbReference type="Pfam" id="PF00172">
    <property type="entry name" value="Zn_clus"/>
    <property type="match status" value="1"/>
</dbReference>
<keyword evidence="3" id="KW-0238">DNA-binding</keyword>
<dbReference type="SMART" id="SM00906">
    <property type="entry name" value="Fungal_trans"/>
    <property type="match status" value="1"/>
</dbReference>
<evidence type="ECO:0000256" key="4">
    <source>
        <dbReference type="ARBA" id="ARBA00023163"/>
    </source>
</evidence>
<dbReference type="GO" id="GO:0000981">
    <property type="term" value="F:DNA-binding transcription factor activity, RNA polymerase II-specific"/>
    <property type="evidence" value="ECO:0007669"/>
    <property type="project" value="InterPro"/>
</dbReference>
<dbReference type="EMBL" id="HG793139">
    <property type="protein sequence ID" value="CRL21925.1"/>
    <property type="molecule type" value="Genomic_DNA"/>
</dbReference>
<dbReference type="GO" id="GO:0006351">
    <property type="term" value="P:DNA-templated transcription"/>
    <property type="evidence" value="ECO:0007669"/>
    <property type="project" value="InterPro"/>
</dbReference>
<dbReference type="PROSITE" id="PS00463">
    <property type="entry name" value="ZN2_CY6_FUNGAL_1"/>
    <property type="match status" value="1"/>
</dbReference>
<dbReference type="AlphaFoldDB" id="A0A0G4P6H5"/>
<dbReference type="CDD" id="cd00067">
    <property type="entry name" value="GAL4"/>
    <property type="match status" value="1"/>
</dbReference>
<sequence>MVVDQSLSANSNRINRACELCRRRKVKCDGEQPCVACVERNISSCIYRQYDRRPSRKRFPLTSSAPTYRTGVNTTSSSSHGPISDASTLTPQLQHDSEMLKMQRELRAGIGVSNTKTGSFQFYGPSSHICFIQRIYQRLKSRTRETLLDQQNGPVPDGLEKWGIHHFLFACGTKFSPFSDPISNACLPRETGYDFINSFFHIIHPQIPLLNHSEIIQLWDGVWEAPTPGKAGRARDVLFMVLALGAKVSPRSSERAADYLDKWAEYLWANSNNYGALFQESSLKGTHFLLLKAMYALHSMRPNDVYLYTGHAARSVLTLGLNRGQVANGSSLSMHRLRATFWTVYSQERMSAFFTGRPSSISDSHIDVAHLEDSPLLDHVSLDEDSLDITAPTRNCAFIRAMAEIGRIVETVSTDVLSLASVSANGYSVKTAETINTCDNALNVIPGHLPEYLQFHDSNRTIGKDWQEIQRTHLGLTYHLTKLMMHRPSLVLITLHTHSGEPSPNMPSMQKSIDTAISSAKCIVDLAHQAIFTRIQVIQNDASVASFVMSACVTLLYNVIEPSVTSTYAKDIFSHVERAIHCLDKMDHVGPTTGKALSVDVMKCAKDALMLSNSDIRFDHTMIDEFPWLNFDSEPISDQNLAGDVENPLNFDAHMAQMSSHADSLNPNANDLVPADISGMNCLSYWLNGNFFDFGVPENLN</sequence>
<evidence type="ECO:0000256" key="5">
    <source>
        <dbReference type="ARBA" id="ARBA00023242"/>
    </source>
</evidence>
<reference evidence="8 9" key="1">
    <citation type="journal article" date="2014" name="Nat. Commun.">
        <title>Multiple recent horizontal transfers of a large genomic region in cheese making fungi.</title>
        <authorList>
            <person name="Cheeseman K."/>
            <person name="Ropars J."/>
            <person name="Renault P."/>
            <person name="Dupont J."/>
            <person name="Gouzy J."/>
            <person name="Branca A."/>
            <person name="Abraham A.L."/>
            <person name="Ceppi M."/>
            <person name="Conseiller E."/>
            <person name="Debuchy R."/>
            <person name="Malagnac F."/>
            <person name="Goarin A."/>
            <person name="Silar P."/>
            <person name="Lacoste S."/>
            <person name="Sallet E."/>
            <person name="Bensimon A."/>
            <person name="Giraud T."/>
            <person name="Brygoo Y."/>
        </authorList>
    </citation>
    <scope>NUCLEOTIDE SEQUENCE [LARGE SCALE GENOMIC DNA]</scope>
    <source>
        <strain evidence="9">FM 013</strain>
    </source>
</reference>
<feature type="domain" description="Zn(2)-C6 fungal-type" evidence="7">
    <location>
        <begin position="17"/>
        <end position="47"/>
    </location>
</feature>
<organism evidence="8 9">
    <name type="scientific">Penicillium camemberti (strain FM 013)</name>
    <dbReference type="NCBI Taxonomy" id="1429867"/>
    <lineage>
        <taxon>Eukaryota</taxon>
        <taxon>Fungi</taxon>
        <taxon>Dikarya</taxon>
        <taxon>Ascomycota</taxon>
        <taxon>Pezizomycotina</taxon>
        <taxon>Eurotiomycetes</taxon>
        <taxon>Eurotiomycetidae</taxon>
        <taxon>Eurotiales</taxon>
        <taxon>Aspergillaceae</taxon>
        <taxon>Penicillium</taxon>
    </lineage>
</organism>
<gene>
    <name evidence="8" type="ORF">PCAMFM013_S006g000465</name>
</gene>
<evidence type="ECO:0000256" key="2">
    <source>
        <dbReference type="ARBA" id="ARBA00023015"/>
    </source>
</evidence>
<evidence type="ECO:0000256" key="3">
    <source>
        <dbReference type="ARBA" id="ARBA00023125"/>
    </source>
</evidence>